<dbReference type="InterPro" id="IPR027021">
    <property type="entry name" value="C-di-GMP_BP_PA4608"/>
</dbReference>
<evidence type="ECO:0000313" key="3">
    <source>
        <dbReference type="EMBL" id="MBV0932329.1"/>
    </source>
</evidence>
<dbReference type="RefSeq" id="WP_217333757.1">
    <property type="nucleotide sequence ID" value="NZ_JAHQZT010000003.1"/>
</dbReference>
<keyword evidence="1" id="KW-0547">Nucleotide-binding</keyword>
<dbReference type="Proteomes" id="UP000755551">
    <property type="component" value="Unassembled WGS sequence"/>
</dbReference>
<comment type="function">
    <text evidence="1">Binds the second messenger bis-(3'-5') cyclic dimeric guanosine monophosphate (c-di-GMP). Can bind two c-di-GMP molecules per monomer. May play a role in bacterial second-messenger regulated processes. Binding to c-di-GMP induces a conformational change of the C- and N-termini resulting in the exposure of a highly negative surface on one side of the protein to a possible effector protein.</text>
</comment>
<keyword evidence="1" id="KW-0973">c-di-GMP</keyword>
<protein>
    <recommendedName>
        <fullName evidence="1">Cyclic diguanosine monophosphate-binding protein</fullName>
        <shortName evidence="1">c-di-GMP-binding protein</shortName>
    </recommendedName>
    <alternativeName>
        <fullName evidence="1">Pilz domain-containing protein</fullName>
    </alternativeName>
</protein>
<evidence type="ECO:0000259" key="2">
    <source>
        <dbReference type="Pfam" id="PF07238"/>
    </source>
</evidence>
<organism evidence="3 4">
    <name type="scientific">Marinobacterium weihaiense</name>
    <dbReference type="NCBI Taxonomy" id="2851016"/>
    <lineage>
        <taxon>Bacteria</taxon>
        <taxon>Pseudomonadati</taxon>
        <taxon>Pseudomonadota</taxon>
        <taxon>Gammaproteobacteria</taxon>
        <taxon>Oceanospirillales</taxon>
        <taxon>Oceanospirillaceae</taxon>
        <taxon>Marinobacterium</taxon>
    </lineage>
</organism>
<feature type="domain" description="PilZ" evidence="2">
    <location>
        <begin position="6"/>
        <end position="102"/>
    </location>
</feature>
<gene>
    <name evidence="3" type="ORF">KTN04_03120</name>
</gene>
<dbReference type="Pfam" id="PF07238">
    <property type="entry name" value="PilZ"/>
    <property type="match status" value="1"/>
</dbReference>
<dbReference type="PIRSF" id="PIRSF028141">
    <property type="entry name" value="C-di-GMP_BP_PA4608"/>
    <property type="match status" value="1"/>
</dbReference>
<reference evidence="3 4" key="1">
    <citation type="submission" date="2021-06" db="EMBL/GenBank/DDBJ databases">
        <title>Bacterium isolated from marine sediment.</title>
        <authorList>
            <person name="Zhu K.-L."/>
            <person name="Du Z.-J."/>
            <person name="Liang Q.-Y."/>
        </authorList>
    </citation>
    <scope>NUCLEOTIDE SEQUENCE [LARGE SCALE GENOMIC DNA]</scope>
    <source>
        <strain evidence="3 4">A346</strain>
    </source>
</reference>
<sequence>MNNNQERRRFTRIPFDAECELHTDKGAAVVQLIDISLRGTLVESERPLPITLGEQARLHLYLANDILIEIPATLSHAEPPQYGFVAEGMEIDSITHLRRLVELNLGDETLLERELEQLLNPNH</sequence>
<proteinExistence type="predicted"/>
<name>A0ABS6M8V8_9GAMM</name>
<evidence type="ECO:0000313" key="4">
    <source>
        <dbReference type="Proteomes" id="UP000755551"/>
    </source>
</evidence>
<comment type="subunit">
    <text evidence="1">Monomer in both c-di-GMP-bound and free forms.</text>
</comment>
<keyword evidence="4" id="KW-1185">Reference proteome</keyword>
<dbReference type="EMBL" id="JAHQZT010000003">
    <property type="protein sequence ID" value="MBV0932329.1"/>
    <property type="molecule type" value="Genomic_DNA"/>
</dbReference>
<dbReference type="InterPro" id="IPR009875">
    <property type="entry name" value="PilZ_domain"/>
</dbReference>
<evidence type="ECO:0000256" key="1">
    <source>
        <dbReference type="PIRNR" id="PIRNR028141"/>
    </source>
</evidence>
<comment type="caution">
    <text evidence="3">The sequence shown here is derived from an EMBL/GenBank/DDBJ whole genome shotgun (WGS) entry which is preliminary data.</text>
</comment>
<accession>A0ABS6M8V8</accession>